<organism evidence="2 3">
    <name type="scientific">Carpediemonas membranifera</name>
    <dbReference type="NCBI Taxonomy" id="201153"/>
    <lineage>
        <taxon>Eukaryota</taxon>
        <taxon>Metamonada</taxon>
        <taxon>Carpediemonas-like organisms</taxon>
        <taxon>Carpediemonas</taxon>
    </lineage>
</organism>
<dbReference type="EMBL" id="JAHDYR010000012">
    <property type="protein sequence ID" value="KAG9395039.1"/>
    <property type="molecule type" value="Genomic_DNA"/>
</dbReference>
<comment type="caution">
    <text evidence="2">The sequence shown here is derived from an EMBL/GenBank/DDBJ whole genome shotgun (WGS) entry which is preliminary data.</text>
</comment>
<evidence type="ECO:0000313" key="2">
    <source>
        <dbReference type="EMBL" id="KAG9395039.1"/>
    </source>
</evidence>
<proteinExistence type="predicted"/>
<sequence length="396" mass="42565">MKTTSLKAFLPLFATLCVIPAALAVTVALMSMSSPLSIAETIDLNARFLNSQLLPTGEFIYQGNALTRKPSTGYNVVRHAGALYALGHYNRVSPDPNSVATMVGAAAWMKARIGPVPGMKGALSLWDDKPNTALGGAGLALVGLAELYMVRPDAIDLETMRGLGHFIVQMQRETGGFYSRYNKVTGVDTEWDSLYYPGEAILALIKLFEVDPADEWRDAAVRGLIFLAETRKGMRARELPVDHWAMIATGELARVAPNRMTGLLVDHAEQICMQAVLRGQHMGEGFEVTAGAWGKAPLGASTASATRLEALLAARPLLADRPCAAKLDEAIHAGVSFLRRTHVVSGPYAGAVVHHVYEDGATVGRKDAIKGAATRIDFNQHSLSAMLRFVEAGLEL</sequence>
<dbReference type="SUPFAM" id="SSF48208">
    <property type="entry name" value="Six-hairpin glycosidases"/>
    <property type="match status" value="1"/>
</dbReference>
<feature type="chain" id="PRO_5035315040" evidence="1">
    <location>
        <begin position="25"/>
        <end position="396"/>
    </location>
</feature>
<dbReference type="InterPro" id="IPR008928">
    <property type="entry name" value="6-hairpin_glycosidase_sf"/>
</dbReference>
<evidence type="ECO:0000256" key="1">
    <source>
        <dbReference type="SAM" id="SignalP"/>
    </source>
</evidence>
<gene>
    <name evidence="2" type="ORF">J8273_0251</name>
</gene>
<feature type="signal peptide" evidence="1">
    <location>
        <begin position="1"/>
        <end position="24"/>
    </location>
</feature>
<name>A0A8J6B7Z5_9EUKA</name>
<dbReference type="OrthoDB" id="45031at2759"/>
<keyword evidence="1" id="KW-0732">Signal</keyword>
<dbReference type="AlphaFoldDB" id="A0A8J6B7Z5"/>
<protein>
    <submittedName>
        <fullName evidence="2">Lantibiotic mersacidin modifying enzyme</fullName>
    </submittedName>
</protein>
<dbReference type="GO" id="GO:0005975">
    <property type="term" value="P:carbohydrate metabolic process"/>
    <property type="evidence" value="ECO:0007669"/>
    <property type="project" value="InterPro"/>
</dbReference>
<keyword evidence="3" id="KW-1185">Reference proteome</keyword>
<reference evidence="2" key="1">
    <citation type="submission" date="2021-05" db="EMBL/GenBank/DDBJ databases">
        <title>A free-living protist that lacks canonical eukaryotic 1 DNA replication and segregation systems.</title>
        <authorList>
            <person name="Salas-Leiva D.E."/>
            <person name="Tromer E.C."/>
            <person name="Curtis B.A."/>
            <person name="Jerlstrom-Hultqvist J."/>
            <person name="Kolisko M."/>
            <person name="Yi Z."/>
            <person name="Salas-Leiva J.S."/>
            <person name="Gallot-Lavallee L."/>
            <person name="Kops G.J.P.L."/>
            <person name="Archibald J.M."/>
            <person name="Simpson A.G.B."/>
            <person name="Roger A.J."/>
        </authorList>
    </citation>
    <scope>NUCLEOTIDE SEQUENCE</scope>
    <source>
        <strain evidence="2">BICM</strain>
    </source>
</reference>
<dbReference type="Proteomes" id="UP000717585">
    <property type="component" value="Unassembled WGS sequence"/>
</dbReference>
<accession>A0A8J6B7Z5</accession>
<evidence type="ECO:0000313" key="3">
    <source>
        <dbReference type="Proteomes" id="UP000717585"/>
    </source>
</evidence>